<evidence type="ECO:0000313" key="3">
    <source>
        <dbReference type="Proteomes" id="UP001589890"/>
    </source>
</evidence>
<feature type="compositionally biased region" description="Acidic residues" evidence="1">
    <location>
        <begin position="15"/>
        <end position="43"/>
    </location>
</feature>
<evidence type="ECO:0000256" key="1">
    <source>
        <dbReference type="SAM" id="MobiDB-lite"/>
    </source>
</evidence>
<reference evidence="2 3" key="1">
    <citation type="submission" date="2024-09" db="EMBL/GenBank/DDBJ databases">
        <authorList>
            <person name="Sun Q."/>
            <person name="Mori K."/>
        </authorList>
    </citation>
    <scope>NUCLEOTIDE SEQUENCE [LARGE SCALE GENOMIC DNA]</scope>
    <source>
        <strain evidence="2 3">CGMCC 1.15906</strain>
    </source>
</reference>
<name>A0ABV6QJA7_9ACTN</name>
<feature type="region of interest" description="Disordered" evidence="1">
    <location>
        <begin position="15"/>
        <end position="51"/>
    </location>
</feature>
<dbReference type="EMBL" id="JBHLTC010000014">
    <property type="protein sequence ID" value="MFC0624725.1"/>
    <property type="molecule type" value="Genomic_DNA"/>
</dbReference>
<accession>A0ABV6QJA7</accession>
<dbReference type="Proteomes" id="UP001589890">
    <property type="component" value="Unassembled WGS sequence"/>
</dbReference>
<proteinExistence type="predicted"/>
<keyword evidence="3" id="KW-1185">Reference proteome</keyword>
<evidence type="ECO:0008006" key="4">
    <source>
        <dbReference type="Google" id="ProtNLM"/>
    </source>
</evidence>
<gene>
    <name evidence="2" type="ORF">ACFFGN_11675</name>
</gene>
<dbReference type="RefSeq" id="WP_380046395.1">
    <property type="nucleotide sequence ID" value="NZ_JBHLTC010000014.1"/>
</dbReference>
<evidence type="ECO:0000313" key="2">
    <source>
        <dbReference type="EMBL" id="MFC0624725.1"/>
    </source>
</evidence>
<sequence length="51" mass="5615">MPDLEEEIVERLDLLDDDDDGYDLIGSDGDDPPADPGGFDEDDLQRYDGGN</sequence>
<comment type="caution">
    <text evidence="2">The sequence shown here is derived from an EMBL/GenBank/DDBJ whole genome shotgun (WGS) entry which is preliminary data.</text>
</comment>
<organism evidence="2 3">
    <name type="scientific">Kribbella deserti</name>
    <dbReference type="NCBI Taxonomy" id="1926257"/>
    <lineage>
        <taxon>Bacteria</taxon>
        <taxon>Bacillati</taxon>
        <taxon>Actinomycetota</taxon>
        <taxon>Actinomycetes</taxon>
        <taxon>Propionibacteriales</taxon>
        <taxon>Kribbellaceae</taxon>
        <taxon>Kribbella</taxon>
    </lineage>
</organism>
<protein>
    <recommendedName>
        <fullName evidence="4">DNA primase</fullName>
    </recommendedName>
</protein>